<evidence type="ECO:0000313" key="5">
    <source>
        <dbReference type="EMBL" id="BDD86984.1"/>
    </source>
</evidence>
<evidence type="ECO:0000259" key="4">
    <source>
        <dbReference type="PROSITE" id="PS50110"/>
    </source>
</evidence>
<keyword evidence="2" id="KW-0902">Two-component regulatory system</keyword>
<feature type="domain" description="Response regulatory" evidence="4">
    <location>
        <begin position="8"/>
        <end position="123"/>
    </location>
</feature>
<name>A0ABM7W7N3_9BACT</name>
<evidence type="ECO:0000256" key="2">
    <source>
        <dbReference type="ARBA" id="ARBA00023012"/>
    </source>
</evidence>
<dbReference type="InterPro" id="IPR011006">
    <property type="entry name" value="CheY-like_superfamily"/>
</dbReference>
<keyword evidence="1 3" id="KW-0597">Phosphoprotein</keyword>
<dbReference type="PANTHER" id="PTHR44591:SF14">
    <property type="entry name" value="PROTEIN PILG"/>
    <property type="match status" value="1"/>
</dbReference>
<organism evidence="5 6">
    <name type="scientific">Desulfofustis limnaeus</name>
    <dbReference type="NCBI Taxonomy" id="2740163"/>
    <lineage>
        <taxon>Bacteria</taxon>
        <taxon>Pseudomonadati</taxon>
        <taxon>Thermodesulfobacteriota</taxon>
        <taxon>Desulfobulbia</taxon>
        <taxon>Desulfobulbales</taxon>
        <taxon>Desulfocapsaceae</taxon>
        <taxon>Desulfofustis</taxon>
    </lineage>
</organism>
<keyword evidence="6" id="KW-1185">Reference proteome</keyword>
<dbReference type="InterPro" id="IPR050595">
    <property type="entry name" value="Bact_response_regulator"/>
</dbReference>
<evidence type="ECO:0000313" key="6">
    <source>
        <dbReference type="Proteomes" id="UP000830055"/>
    </source>
</evidence>
<dbReference type="PANTHER" id="PTHR44591">
    <property type="entry name" value="STRESS RESPONSE REGULATOR PROTEIN 1"/>
    <property type="match status" value="1"/>
</dbReference>
<feature type="modified residue" description="4-aspartylphosphate" evidence="3">
    <location>
        <position position="58"/>
    </location>
</feature>
<dbReference type="Pfam" id="PF00072">
    <property type="entry name" value="Response_reg"/>
    <property type="match status" value="1"/>
</dbReference>
<evidence type="ECO:0000256" key="1">
    <source>
        <dbReference type="ARBA" id="ARBA00022553"/>
    </source>
</evidence>
<accession>A0ABM7W7N3</accession>
<dbReference type="RefSeq" id="WP_284154044.1">
    <property type="nucleotide sequence ID" value="NZ_AP025516.1"/>
</dbReference>
<dbReference type="PROSITE" id="PS50110">
    <property type="entry name" value="RESPONSE_REGULATORY"/>
    <property type="match status" value="1"/>
</dbReference>
<evidence type="ECO:0000256" key="3">
    <source>
        <dbReference type="PROSITE-ProRule" id="PRU00169"/>
    </source>
</evidence>
<sequence length="146" mass="16559">MTELKKFSVLVVDDEDEFRELTVKRLNKRGLDAIGAESGERALDILQQNSLIDVVLLDVKMPGIDGIETLRQIRQIRPLVETVLLTGHASVDSGIEGMKLGAFDYLMKPIELEPLLEKLADAYEKKRLHQEKIEQAQIKRFMAMPT</sequence>
<dbReference type="InterPro" id="IPR001789">
    <property type="entry name" value="Sig_transdc_resp-reg_receiver"/>
</dbReference>
<dbReference type="Gene3D" id="3.40.50.2300">
    <property type="match status" value="1"/>
</dbReference>
<proteinExistence type="predicted"/>
<dbReference type="SUPFAM" id="SSF52172">
    <property type="entry name" value="CheY-like"/>
    <property type="match status" value="1"/>
</dbReference>
<protein>
    <submittedName>
        <fullName evidence="5">Response regulator</fullName>
    </submittedName>
</protein>
<dbReference type="Proteomes" id="UP000830055">
    <property type="component" value="Chromosome"/>
</dbReference>
<reference evidence="5 6" key="1">
    <citation type="submission" date="2022-01" db="EMBL/GenBank/DDBJ databases">
        <title>Desulfofustis limnae sp. nov., a novel mesophilic sulfate-reducing bacterium isolated from marsh soil.</title>
        <authorList>
            <person name="Watanabe M."/>
            <person name="Takahashi A."/>
            <person name="Kojima H."/>
            <person name="Fukui M."/>
        </authorList>
    </citation>
    <scope>NUCLEOTIDE SEQUENCE [LARGE SCALE GENOMIC DNA]</scope>
    <source>
        <strain evidence="5 6">PPLL</strain>
    </source>
</reference>
<dbReference type="SMART" id="SM00448">
    <property type="entry name" value="REC"/>
    <property type="match status" value="1"/>
</dbReference>
<gene>
    <name evidence="5" type="ORF">DPPLL_13490</name>
</gene>
<dbReference type="EMBL" id="AP025516">
    <property type="protein sequence ID" value="BDD86984.1"/>
    <property type="molecule type" value="Genomic_DNA"/>
</dbReference>